<dbReference type="InterPro" id="IPR051532">
    <property type="entry name" value="Ester_Hydrolysis_Enzymes"/>
</dbReference>
<dbReference type="SUPFAM" id="SSF52266">
    <property type="entry name" value="SGNH hydrolase"/>
    <property type="match status" value="1"/>
</dbReference>
<dbReference type="InterPro" id="IPR013830">
    <property type="entry name" value="SGNH_hydro"/>
</dbReference>
<keyword evidence="4" id="KW-1185">Reference proteome</keyword>
<dbReference type="InterPro" id="IPR036514">
    <property type="entry name" value="SGNH_hydro_sf"/>
</dbReference>
<keyword evidence="1" id="KW-0732">Signal</keyword>
<dbReference type="PANTHER" id="PTHR30383:SF5">
    <property type="entry name" value="SGNH HYDROLASE-TYPE ESTERASE DOMAIN-CONTAINING PROTEIN"/>
    <property type="match status" value="1"/>
</dbReference>
<feature type="chain" id="PRO_5045897863" evidence="1">
    <location>
        <begin position="23"/>
        <end position="214"/>
    </location>
</feature>
<organism evidence="3 4">
    <name type="scientific">Lentisphaera profundi</name>
    <dbReference type="NCBI Taxonomy" id="1658616"/>
    <lineage>
        <taxon>Bacteria</taxon>
        <taxon>Pseudomonadati</taxon>
        <taxon>Lentisphaerota</taxon>
        <taxon>Lentisphaeria</taxon>
        <taxon>Lentisphaerales</taxon>
        <taxon>Lentisphaeraceae</taxon>
        <taxon>Lentisphaera</taxon>
    </lineage>
</organism>
<reference evidence="3 4" key="1">
    <citation type="submission" date="2023-02" db="EMBL/GenBank/DDBJ databases">
        <title>Genome sequence of Lentisphaera profundi SAORIC-696.</title>
        <authorList>
            <person name="Kim e."/>
            <person name="Cho J.-C."/>
            <person name="Choi A."/>
            <person name="Kang I."/>
        </authorList>
    </citation>
    <scope>NUCLEOTIDE SEQUENCE [LARGE SCALE GENOMIC DNA]</scope>
    <source>
        <strain evidence="3 4">SAORIC-696</strain>
    </source>
</reference>
<dbReference type="RefSeq" id="WP_274150612.1">
    <property type="nucleotide sequence ID" value="NZ_CP117811.1"/>
</dbReference>
<dbReference type="Gene3D" id="3.40.50.1110">
    <property type="entry name" value="SGNH hydrolase"/>
    <property type="match status" value="1"/>
</dbReference>
<feature type="signal peptide" evidence="1">
    <location>
        <begin position="1"/>
        <end position="22"/>
    </location>
</feature>
<name>A0ABY7VS49_9BACT</name>
<dbReference type="PANTHER" id="PTHR30383">
    <property type="entry name" value="THIOESTERASE 1/PROTEASE 1/LYSOPHOSPHOLIPASE L1"/>
    <property type="match status" value="1"/>
</dbReference>
<evidence type="ECO:0000313" key="4">
    <source>
        <dbReference type="Proteomes" id="UP001214250"/>
    </source>
</evidence>
<evidence type="ECO:0000259" key="2">
    <source>
        <dbReference type="Pfam" id="PF13472"/>
    </source>
</evidence>
<proteinExistence type="predicted"/>
<gene>
    <name evidence="3" type="ORF">PQO03_01020</name>
</gene>
<dbReference type="Proteomes" id="UP001214250">
    <property type="component" value="Chromosome 1"/>
</dbReference>
<dbReference type="EMBL" id="CP117811">
    <property type="protein sequence ID" value="WDE96547.1"/>
    <property type="molecule type" value="Genomic_DNA"/>
</dbReference>
<accession>A0ABY7VS49</accession>
<feature type="domain" description="SGNH hydrolase-type esterase" evidence="2">
    <location>
        <begin position="30"/>
        <end position="203"/>
    </location>
</feature>
<protein>
    <submittedName>
        <fullName evidence="3">GDSL-type esterase/lipase family protein</fullName>
    </submittedName>
</protein>
<evidence type="ECO:0000256" key="1">
    <source>
        <dbReference type="SAM" id="SignalP"/>
    </source>
</evidence>
<dbReference type="Pfam" id="PF13472">
    <property type="entry name" value="Lipase_GDSL_2"/>
    <property type="match status" value="1"/>
</dbReference>
<evidence type="ECO:0000313" key="3">
    <source>
        <dbReference type="EMBL" id="WDE96547.1"/>
    </source>
</evidence>
<sequence length="214" mass="23311">MTIRTKIIALFIFTLISSTLHADKLIRIACVGDSITYGAGIKDRETNSYPAQLQALLGNTYKVGNFGVSARTLLKKGDKPYWNNKAYKKALSFNPNIVIIKLGTNDIKPNNWKHHAEFAGDLKALVKSFQDLASKPTVFLATPVPVQKTRWGMTEDAIVNGVMPLVKQVADELKLSIIDFHGAVPSEAKYFKDGIHPNADGAKLMAASAAAAVK</sequence>